<dbReference type="PANTHER" id="PTHR31973">
    <property type="entry name" value="POLYPROTEIN, PUTATIVE-RELATED"/>
    <property type="match status" value="1"/>
</dbReference>
<feature type="region of interest" description="Disordered" evidence="5">
    <location>
        <begin position="137"/>
        <end position="158"/>
    </location>
</feature>
<protein>
    <submittedName>
        <fullName evidence="8">Uncharacterized protein LOC103339486</fullName>
    </submittedName>
</protein>
<proteinExistence type="predicted"/>
<evidence type="ECO:0000259" key="6">
    <source>
        <dbReference type="PROSITE" id="PS50966"/>
    </source>
</evidence>
<feature type="compositionally biased region" description="Basic residues" evidence="5">
    <location>
        <begin position="148"/>
        <end position="158"/>
    </location>
</feature>
<keyword evidence="2 4" id="KW-0863">Zinc-finger</keyword>
<dbReference type="InterPro" id="IPR006564">
    <property type="entry name" value="Znf_PMZ"/>
</dbReference>
<dbReference type="PANTHER" id="PTHR31973:SF187">
    <property type="entry name" value="MUTATOR TRANSPOSASE MUDRA PROTEIN"/>
    <property type="match status" value="1"/>
</dbReference>
<reference evidence="7" key="1">
    <citation type="journal article" date="2012" name="Nat. Commun.">
        <title>The genome of Prunus mume.</title>
        <authorList>
            <person name="Zhang Q."/>
            <person name="Chen W."/>
            <person name="Sun L."/>
            <person name="Zhao F."/>
            <person name="Huang B."/>
            <person name="Yang W."/>
            <person name="Tao Y."/>
            <person name="Wang J."/>
            <person name="Yuan Z."/>
            <person name="Fan G."/>
            <person name="Xing Z."/>
            <person name="Han C."/>
            <person name="Pan H."/>
            <person name="Zhong X."/>
            <person name="Shi W."/>
            <person name="Liang X."/>
            <person name="Du D."/>
            <person name="Sun F."/>
            <person name="Xu Z."/>
            <person name="Hao R."/>
            <person name="Lv T."/>
            <person name="Lv Y."/>
            <person name="Zheng Z."/>
            <person name="Sun M."/>
            <person name="Luo L."/>
            <person name="Cai M."/>
            <person name="Gao Y."/>
            <person name="Wang J."/>
            <person name="Yin Y."/>
            <person name="Xu X."/>
            <person name="Cheng T."/>
            <person name="Wang J."/>
        </authorList>
    </citation>
    <scope>NUCLEOTIDE SEQUENCE [LARGE SCALE GENOMIC DNA]</scope>
</reference>
<evidence type="ECO:0000256" key="3">
    <source>
        <dbReference type="ARBA" id="ARBA00022833"/>
    </source>
</evidence>
<dbReference type="RefSeq" id="XP_008241004.1">
    <property type="nucleotide sequence ID" value="XM_008242782.1"/>
</dbReference>
<dbReference type="GeneID" id="103339486"/>
<dbReference type="PROSITE" id="PS50966">
    <property type="entry name" value="ZF_SWIM"/>
    <property type="match status" value="1"/>
</dbReference>
<feature type="domain" description="SWIM-type" evidence="6">
    <location>
        <begin position="45"/>
        <end position="77"/>
    </location>
</feature>
<evidence type="ECO:0000313" key="7">
    <source>
        <dbReference type="Proteomes" id="UP000694861"/>
    </source>
</evidence>
<dbReference type="InterPro" id="IPR007527">
    <property type="entry name" value="Znf_SWIM"/>
</dbReference>
<accession>A0ABM0PKP5</accession>
<evidence type="ECO:0000256" key="1">
    <source>
        <dbReference type="ARBA" id="ARBA00022723"/>
    </source>
</evidence>
<dbReference type="Pfam" id="PF04434">
    <property type="entry name" value="SWIM"/>
    <property type="match status" value="1"/>
</dbReference>
<keyword evidence="3" id="KW-0862">Zinc</keyword>
<keyword evidence="1" id="KW-0479">Metal-binding</keyword>
<evidence type="ECO:0000256" key="2">
    <source>
        <dbReference type="ARBA" id="ARBA00022771"/>
    </source>
</evidence>
<dbReference type="SMART" id="SM00575">
    <property type="entry name" value="ZnF_PMZ"/>
    <property type="match status" value="1"/>
</dbReference>
<evidence type="ECO:0000313" key="8">
    <source>
        <dbReference type="RefSeq" id="XP_008241004.1"/>
    </source>
</evidence>
<dbReference type="Proteomes" id="UP000694861">
    <property type="component" value="Linkage group LG8"/>
</dbReference>
<organism evidence="7 8">
    <name type="scientific">Prunus mume</name>
    <name type="common">Japanese apricot</name>
    <name type="synonym">Armeniaca mume</name>
    <dbReference type="NCBI Taxonomy" id="102107"/>
    <lineage>
        <taxon>Eukaryota</taxon>
        <taxon>Viridiplantae</taxon>
        <taxon>Streptophyta</taxon>
        <taxon>Embryophyta</taxon>
        <taxon>Tracheophyta</taxon>
        <taxon>Spermatophyta</taxon>
        <taxon>Magnoliopsida</taxon>
        <taxon>eudicotyledons</taxon>
        <taxon>Gunneridae</taxon>
        <taxon>Pentapetalae</taxon>
        <taxon>rosids</taxon>
        <taxon>fabids</taxon>
        <taxon>Rosales</taxon>
        <taxon>Rosaceae</taxon>
        <taxon>Amygdaloideae</taxon>
        <taxon>Amygdaleae</taxon>
        <taxon>Prunus</taxon>
    </lineage>
</organism>
<name>A0ABM0PKP5_PRUMU</name>
<reference evidence="8" key="2">
    <citation type="submission" date="2025-08" db="UniProtKB">
        <authorList>
            <consortium name="RefSeq"/>
        </authorList>
    </citation>
    <scope>IDENTIFICATION</scope>
</reference>
<gene>
    <name evidence="8" type="primary">LOC103339486</name>
</gene>
<keyword evidence="7" id="KW-1185">Reference proteome</keyword>
<evidence type="ECO:0000256" key="4">
    <source>
        <dbReference type="PROSITE-ProRule" id="PRU00325"/>
    </source>
</evidence>
<evidence type="ECO:0000256" key="5">
    <source>
        <dbReference type="SAM" id="MobiDB-lite"/>
    </source>
</evidence>
<sequence length="176" mass="20063">MKSLSTLCPDLGEKKLRKRLDAASRMNVVKINDVEFNVLDGDLNGLVHLQNRSCTCRKFDLEQLPCKHAIAVCRHLKLNPYSFASSYYTRATWEAAYAESIYHVPPEGTWVIPENLKKVKILPPFCKFMPGRRKTQRIASKGEESRQKKSSRCGVKGHYRSTCKQSVPLTNKQHVA</sequence>